<sequence>MTIKKRLFLSNIMMILIPVIVTVFTGLLCSGLLWLALMNGGSLGMDDREEFDYVSRAIAEALETRLENGGEQEPEGGGEEAGLSVSDGRTANLKRTQPVRSRRKIQFVPPEDSVCPEILLTK</sequence>
<evidence type="ECO:0000256" key="1">
    <source>
        <dbReference type="SAM" id="MobiDB-lite"/>
    </source>
</evidence>
<comment type="caution">
    <text evidence="3">The sequence shown here is derived from an EMBL/GenBank/DDBJ whole genome shotgun (WGS) entry which is preliminary data.</text>
</comment>
<dbReference type="AlphaFoldDB" id="A0A9D2GI55"/>
<reference evidence="3" key="2">
    <citation type="submission" date="2021-04" db="EMBL/GenBank/DDBJ databases">
        <authorList>
            <person name="Gilroy R."/>
        </authorList>
    </citation>
    <scope>NUCLEOTIDE SEQUENCE</scope>
    <source>
        <strain evidence="3">ChiBcec1-1093</strain>
    </source>
</reference>
<gene>
    <name evidence="3" type="ORF">IAA17_05745</name>
</gene>
<organism evidence="3 4">
    <name type="scientific">Candidatus Lachnoclostridium stercorigallinarum</name>
    <dbReference type="NCBI Taxonomy" id="2838634"/>
    <lineage>
        <taxon>Bacteria</taxon>
        <taxon>Bacillati</taxon>
        <taxon>Bacillota</taxon>
        <taxon>Clostridia</taxon>
        <taxon>Lachnospirales</taxon>
        <taxon>Lachnospiraceae</taxon>
    </lineage>
</organism>
<accession>A0A9D2GI55</accession>
<evidence type="ECO:0000256" key="2">
    <source>
        <dbReference type="SAM" id="Phobius"/>
    </source>
</evidence>
<evidence type="ECO:0000313" key="4">
    <source>
        <dbReference type="Proteomes" id="UP000824101"/>
    </source>
</evidence>
<evidence type="ECO:0000313" key="3">
    <source>
        <dbReference type="EMBL" id="HIZ79272.1"/>
    </source>
</evidence>
<feature type="transmembrane region" description="Helical" evidence="2">
    <location>
        <begin position="12"/>
        <end position="37"/>
    </location>
</feature>
<proteinExistence type="predicted"/>
<dbReference type="EMBL" id="DXBC01000087">
    <property type="protein sequence ID" value="HIZ79272.1"/>
    <property type="molecule type" value="Genomic_DNA"/>
</dbReference>
<name>A0A9D2GI55_9FIRM</name>
<reference evidence="3" key="1">
    <citation type="journal article" date="2021" name="PeerJ">
        <title>Extensive microbial diversity within the chicken gut microbiome revealed by metagenomics and culture.</title>
        <authorList>
            <person name="Gilroy R."/>
            <person name="Ravi A."/>
            <person name="Getino M."/>
            <person name="Pursley I."/>
            <person name="Horton D.L."/>
            <person name="Alikhan N.F."/>
            <person name="Baker D."/>
            <person name="Gharbi K."/>
            <person name="Hall N."/>
            <person name="Watson M."/>
            <person name="Adriaenssens E.M."/>
            <person name="Foster-Nyarko E."/>
            <person name="Jarju S."/>
            <person name="Secka A."/>
            <person name="Antonio M."/>
            <person name="Oren A."/>
            <person name="Chaudhuri R.R."/>
            <person name="La Ragione R."/>
            <person name="Hildebrand F."/>
            <person name="Pallen M.J."/>
        </authorList>
    </citation>
    <scope>NUCLEOTIDE SEQUENCE</scope>
    <source>
        <strain evidence="3">ChiBcec1-1093</strain>
    </source>
</reference>
<feature type="region of interest" description="Disordered" evidence="1">
    <location>
        <begin position="65"/>
        <end position="89"/>
    </location>
</feature>
<keyword evidence="2" id="KW-0812">Transmembrane</keyword>
<keyword evidence="2" id="KW-1133">Transmembrane helix</keyword>
<keyword evidence="2" id="KW-0472">Membrane</keyword>
<protein>
    <submittedName>
        <fullName evidence="3">Uncharacterized protein</fullName>
    </submittedName>
</protein>
<dbReference type="Proteomes" id="UP000824101">
    <property type="component" value="Unassembled WGS sequence"/>
</dbReference>